<comment type="pathway">
    <text evidence="1 9">Glycan biosynthesis; sucrose metabolism.</text>
</comment>
<evidence type="ECO:0000256" key="4">
    <source>
        <dbReference type="ARBA" id="ARBA00019623"/>
    </source>
</evidence>
<dbReference type="InterPro" id="IPR023296">
    <property type="entry name" value="Glyco_hydro_beta-prop_sf"/>
</dbReference>
<evidence type="ECO:0000259" key="10">
    <source>
        <dbReference type="Pfam" id="PF00251"/>
    </source>
</evidence>
<dbReference type="EC" id="3.2.1.26" evidence="3 8"/>
<dbReference type="SUPFAM" id="SSF49899">
    <property type="entry name" value="Concanavalin A-like lectins/glucanases"/>
    <property type="match status" value="1"/>
</dbReference>
<protein>
    <recommendedName>
        <fullName evidence="4 8">Sucrose-6-phosphate hydrolase</fullName>
        <ecNumber evidence="3 8">3.2.1.26</ecNumber>
    </recommendedName>
    <alternativeName>
        <fullName evidence="7 9">Invertase</fullName>
    </alternativeName>
</protein>
<keyword evidence="5 8" id="KW-0378">Hydrolase</keyword>
<evidence type="ECO:0000256" key="1">
    <source>
        <dbReference type="ARBA" id="ARBA00004914"/>
    </source>
</evidence>
<dbReference type="Proteomes" id="UP000272490">
    <property type="component" value="Unassembled WGS sequence"/>
</dbReference>
<comment type="catalytic activity">
    <reaction evidence="8">
        <text>Hydrolysis of terminal non-reducing beta-D-fructofuranoside residues in beta-D-fructofuranosides.</text>
        <dbReference type="EC" id="3.2.1.26"/>
    </reaction>
</comment>
<dbReference type="Pfam" id="PF08244">
    <property type="entry name" value="Glyco_hydro_32C"/>
    <property type="match status" value="1"/>
</dbReference>
<comment type="subcellular location">
    <subcellularLocation>
        <location evidence="9">Cytoplasm</location>
    </subcellularLocation>
</comment>
<dbReference type="CDD" id="cd18623">
    <property type="entry name" value="GH32_ScrB-like"/>
    <property type="match status" value="1"/>
</dbReference>
<name>A0A3P3QTB1_9FIRM</name>
<dbReference type="Gene3D" id="2.60.120.560">
    <property type="entry name" value="Exo-inulinase, domain 1"/>
    <property type="match status" value="1"/>
</dbReference>
<dbReference type="SUPFAM" id="SSF75005">
    <property type="entry name" value="Arabinanase/levansucrase/invertase"/>
    <property type="match status" value="1"/>
</dbReference>
<evidence type="ECO:0000256" key="3">
    <source>
        <dbReference type="ARBA" id="ARBA00012758"/>
    </source>
</evidence>
<dbReference type="GO" id="GO:0005985">
    <property type="term" value="P:sucrose metabolic process"/>
    <property type="evidence" value="ECO:0007669"/>
    <property type="project" value="UniProtKB-UniPathway"/>
</dbReference>
<comment type="function">
    <text evidence="9">Enables the bacterium to metabolize sucrose as a sole carbon source.</text>
</comment>
<dbReference type="NCBIfam" id="TIGR01322">
    <property type="entry name" value="scrB_fam"/>
    <property type="match status" value="1"/>
</dbReference>
<evidence type="ECO:0000256" key="6">
    <source>
        <dbReference type="ARBA" id="ARBA00023295"/>
    </source>
</evidence>
<evidence type="ECO:0000256" key="8">
    <source>
        <dbReference type="RuleBase" id="RU362110"/>
    </source>
</evidence>
<feature type="domain" description="Glycosyl hydrolase family 32 N-terminal" evidence="10">
    <location>
        <begin position="9"/>
        <end position="314"/>
    </location>
</feature>
<dbReference type="InterPro" id="IPR051214">
    <property type="entry name" value="GH32_Enzymes"/>
</dbReference>
<dbReference type="PANTHER" id="PTHR43101">
    <property type="entry name" value="BETA-FRUCTOSIDASE"/>
    <property type="match status" value="1"/>
</dbReference>
<keyword evidence="6 8" id="KW-0326">Glycosidase</keyword>
<comment type="caution">
    <text evidence="12">The sequence shown here is derived from an EMBL/GenBank/DDBJ whole genome shotgun (WGS) entry which is preliminary data.</text>
</comment>
<gene>
    <name evidence="12" type="ORF">EHV10_13250</name>
</gene>
<feature type="domain" description="Glycosyl hydrolase family 32 C-terminal" evidence="11">
    <location>
        <begin position="394"/>
        <end position="431"/>
    </location>
</feature>
<dbReference type="SMART" id="SM00640">
    <property type="entry name" value="Glyco_32"/>
    <property type="match status" value="1"/>
</dbReference>
<dbReference type="InterPro" id="IPR001362">
    <property type="entry name" value="Glyco_hydro_32"/>
</dbReference>
<evidence type="ECO:0000313" key="12">
    <source>
        <dbReference type="EMBL" id="RRJ24345.1"/>
    </source>
</evidence>
<dbReference type="InterPro" id="IPR018053">
    <property type="entry name" value="Glyco_hydro_32_AS"/>
</dbReference>
<dbReference type="InterPro" id="IPR013320">
    <property type="entry name" value="ConA-like_dom_sf"/>
</dbReference>
<dbReference type="InterPro" id="IPR006232">
    <property type="entry name" value="Suc6P_hydrolase"/>
</dbReference>
<dbReference type="PANTHER" id="PTHR43101:SF1">
    <property type="entry name" value="BETA-FRUCTOSIDASE"/>
    <property type="match status" value="1"/>
</dbReference>
<evidence type="ECO:0000256" key="5">
    <source>
        <dbReference type="ARBA" id="ARBA00022801"/>
    </source>
</evidence>
<reference evidence="12 13" key="1">
    <citation type="submission" date="2018-11" db="EMBL/GenBank/DDBJ databases">
        <title>Genome sequencing of Lachnoanaerobaculum sp. KCOM 2030 (= ChDC B114).</title>
        <authorList>
            <person name="Kook J.-K."/>
            <person name="Park S.-N."/>
            <person name="Lim Y.K."/>
        </authorList>
    </citation>
    <scope>NUCLEOTIDE SEQUENCE [LARGE SCALE GENOMIC DNA]</scope>
    <source>
        <strain evidence="12 13">KCOM 2030</strain>
    </source>
</reference>
<evidence type="ECO:0000256" key="2">
    <source>
        <dbReference type="ARBA" id="ARBA00009902"/>
    </source>
</evidence>
<accession>A0A3P3QTB1</accession>
<dbReference type="PROSITE" id="PS00609">
    <property type="entry name" value="GLYCOSYL_HYDROL_F32"/>
    <property type="match status" value="1"/>
</dbReference>
<dbReference type="InterPro" id="IPR013148">
    <property type="entry name" value="Glyco_hydro_32_N"/>
</dbReference>
<keyword evidence="13" id="KW-1185">Reference proteome</keyword>
<dbReference type="OrthoDB" id="9759709at2"/>
<dbReference type="AlphaFoldDB" id="A0A3P3QTB1"/>
<sequence length="445" mass="52271">MNNWRQKYHIEPKSGWLNDPNGLCFFKGYYHVFYQYAYEPTGGNKYWAHLKSKDLINWEEAPIFLSPEYDYNKNGAYSGSAIIKDDIMHIFYTGNVKKDGDFDYIYEGRENNTVHVTSKDGINADSGKVVMYNKDYPEGLSCHVRDPKVFEYEGKYYMVIGARTMEDKGEVLVFESEDLDNWKHIRTFETMARIGYMWECPDLFEINGQWILMACPQGLEGGKYEFQNIYSCGYFIIEGDFRTNGFITEYKEADFGFDFYAPQTFVHDGRRLLLGWMGMPDASYTNPTIEYGYQHCMSVFRELDFANNTLYMKPVKEFEHLRKELFEYDEENTSYKVLDDKRAFDLELQNFGDRFEIEIFDTLKLDFDAGRGDLELSFIANGYGREKRFLRTKSIENLRLMIDASSVEIFVNDGKQVMSTRMYPSEYKEIKVSGNIRGMLYSLDI</sequence>
<dbReference type="UniPathway" id="UPA00238"/>
<keyword evidence="9" id="KW-0119">Carbohydrate metabolism</keyword>
<dbReference type="GO" id="GO:0005737">
    <property type="term" value="C:cytoplasm"/>
    <property type="evidence" value="ECO:0007669"/>
    <property type="project" value="UniProtKB-SubCell"/>
</dbReference>
<dbReference type="InterPro" id="IPR013189">
    <property type="entry name" value="Glyco_hydro_32_C"/>
</dbReference>
<dbReference type="Pfam" id="PF00251">
    <property type="entry name" value="Glyco_hydro_32N"/>
    <property type="match status" value="1"/>
</dbReference>
<dbReference type="EMBL" id="RRCO01000007">
    <property type="protein sequence ID" value="RRJ24345.1"/>
    <property type="molecule type" value="Genomic_DNA"/>
</dbReference>
<keyword evidence="9" id="KW-0963">Cytoplasm</keyword>
<comment type="similarity">
    <text evidence="2 8">Belongs to the glycosyl hydrolase 32 family.</text>
</comment>
<evidence type="ECO:0000259" key="11">
    <source>
        <dbReference type="Pfam" id="PF08244"/>
    </source>
</evidence>
<organism evidence="12 13">
    <name type="scientific">Lachnoanaerobaculum gingivalis</name>
    <dbReference type="NCBI Taxonomy" id="2490855"/>
    <lineage>
        <taxon>Bacteria</taxon>
        <taxon>Bacillati</taxon>
        <taxon>Bacillota</taxon>
        <taxon>Clostridia</taxon>
        <taxon>Lachnospirales</taxon>
        <taxon>Lachnospiraceae</taxon>
        <taxon>Lachnoanaerobaculum</taxon>
    </lineage>
</organism>
<proteinExistence type="inferred from homology"/>
<evidence type="ECO:0000256" key="7">
    <source>
        <dbReference type="ARBA" id="ARBA00033367"/>
    </source>
</evidence>
<evidence type="ECO:0000313" key="13">
    <source>
        <dbReference type="Proteomes" id="UP000272490"/>
    </source>
</evidence>
<dbReference type="RefSeq" id="WP_128675056.1">
    <property type="nucleotide sequence ID" value="NZ_RRCO01000007.1"/>
</dbReference>
<dbReference type="GO" id="GO:0004564">
    <property type="term" value="F:beta-fructofuranosidase activity"/>
    <property type="evidence" value="ECO:0007669"/>
    <property type="project" value="UniProtKB-EC"/>
</dbReference>
<dbReference type="Gene3D" id="2.115.10.20">
    <property type="entry name" value="Glycosyl hydrolase domain, family 43"/>
    <property type="match status" value="1"/>
</dbReference>
<evidence type="ECO:0000256" key="9">
    <source>
        <dbReference type="RuleBase" id="RU365015"/>
    </source>
</evidence>